<evidence type="ECO:0000313" key="2">
    <source>
        <dbReference type="Proteomes" id="UP000300142"/>
    </source>
</evidence>
<dbReference type="EMBL" id="BJCE01000315">
    <property type="protein sequence ID" value="GCL39768.1"/>
    <property type="molecule type" value="Genomic_DNA"/>
</dbReference>
<dbReference type="RefSeq" id="WP_137669262.1">
    <property type="nucleotide sequence ID" value="NZ_BJCE01000315.1"/>
</dbReference>
<dbReference type="AlphaFoldDB" id="A0A480A941"/>
<comment type="caution">
    <text evidence="1">The sequence shown here is derived from an EMBL/GenBank/DDBJ whole genome shotgun (WGS) entry which is preliminary data.</text>
</comment>
<gene>
    <name evidence="1" type="ORF">SR1949_48980</name>
</gene>
<proteinExistence type="predicted"/>
<sequence>MSLTLYLLRHGETECSRNHAFCGSIDSELTPEGVKISDLISKLGHWN</sequence>
<keyword evidence="2" id="KW-1185">Reference proteome</keyword>
<dbReference type="InterPro" id="IPR013078">
    <property type="entry name" value="His_Pase_superF_clade-1"/>
</dbReference>
<accession>A0A480A941</accession>
<dbReference type="Pfam" id="PF00300">
    <property type="entry name" value="His_Phos_1"/>
    <property type="match status" value="1"/>
</dbReference>
<dbReference type="SUPFAM" id="SSF53254">
    <property type="entry name" value="Phosphoglycerate mutase-like"/>
    <property type="match status" value="1"/>
</dbReference>
<dbReference type="InterPro" id="IPR029033">
    <property type="entry name" value="His_PPase_superfam"/>
</dbReference>
<protein>
    <submittedName>
        <fullName evidence="1">Phosphoglycerate mutase</fullName>
    </submittedName>
</protein>
<evidence type="ECO:0000313" key="1">
    <source>
        <dbReference type="EMBL" id="GCL39768.1"/>
    </source>
</evidence>
<name>A0A480A941_9CYAN</name>
<organism evidence="1 2">
    <name type="scientific">Sphaerospermopsis reniformis</name>
    <dbReference type="NCBI Taxonomy" id="531300"/>
    <lineage>
        <taxon>Bacteria</taxon>
        <taxon>Bacillati</taxon>
        <taxon>Cyanobacteriota</taxon>
        <taxon>Cyanophyceae</taxon>
        <taxon>Nostocales</taxon>
        <taxon>Aphanizomenonaceae</taxon>
        <taxon>Sphaerospermopsis</taxon>
    </lineage>
</organism>
<reference evidence="2" key="1">
    <citation type="submission" date="2019-02" db="EMBL/GenBank/DDBJ databases">
        <title>Draft genome sequence of Sphaerospermopsis reniformis NIES-1949.</title>
        <authorList>
            <person name="Yamaguchi H."/>
            <person name="Suzuki S."/>
            <person name="Kawachi M."/>
        </authorList>
    </citation>
    <scope>NUCLEOTIDE SEQUENCE [LARGE SCALE GENOMIC DNA]</scope>
    <source>
        <strain evidence="2">NIES-1949</strain>
    </source>
</reference>
<dbReference type="Gene3D" id="3.40.50.1240">
    <property type="entry name" value="Phosphoglycerate mutase-like"/>
    <property type="match status" value="1"/>
</dbReference>
<dbReference type="Proteomes" id="UP000300142">
    <property type="component" value="Unassembled WGS sequence"/>
</dbReference>